<dbReference type="CDD" id="cd00093">
    <property type="entry name" value="HTH_XRE"/>
    <property type="match status" value="1"/>
</dbReference>
<dbReference type="EMBL" id="MFQE01000051">
    <property type="protein sequence ID" value="OGH70319.1"/>
    <property type="molecule type" value="Genomic_DNA"/>
</dbReference>
<proteinExistence type="predicted"/>
<reference evidence="1 2" key="1">
    <citation type="journal article" date="2016" name="Nat. Commun.">
        <title>Thousands of microbial genomes shed light on interconnected biogeochemical processes in an aquifer system.</title>
        <authorList>
            <person name="Anantharaman K."/>
            <person name="Brown C.T."/>
            <person name="Hug L.A."/>
            <person name="Sharon I."/>
            <person name="Castelle C.J."/>
            <person name="Probst A.J."/>
            <person name="Thomas B.C."/>
            <person name="Singh A."/>
            <person name="Wilkins M.J."/>
            <person name="Karaoz U."/>
            <person name="Brodie E.L."/>
            <person name="Williams K.H."/>
            <person name="Hubbard S.S."/>
            <person name="Banfield J.F."/>
        </authorList>
    </citation>
    <scope>NUCLEOTIDE SEQUENCE [LARGE SCALE GENOMIC DNA]</scope>
</reference>
<dbReference type="STRING" id="1798683.A3C90_01035"/>
<evidence type="ECO:0000313" key="2">
    <source>
        <dbReference type="Proteomes" id="UP000177457"/>
    </source>
</evidence>
<gene>
    <name evidence="1" type="ORF">A3C90_01035</name>
</gene>
<evidence type="ECO:0000313" key="1">
    <source>
        <dbReference type="EMBL" id="OGH70319.1"/>
    </source>
</evidence>
<comment type="caution">
    <text evidence="1">The sequence shown here is derived from an EMBL/GenBank/DDBJ whole genome shotgun (WGS) entry which is preliminary data.</text>
</comment>
<dbReference type="InterPro" id="IPR001387">
    <property type="entry name" value="Cro/C1-type_HTH"/>
</dbReference>
<protein>
    <submittedName>
        <fullName evidence="1">Uncharacterized protein</fullName>
    </submittedName>
</protein>
<dbReference type="Gene3D" id="1.10.260.40">
    <property type="entry name" value="lambda repressor-like DNA-binding domains"/>
    <property type="match status" value="1"/>
</dbReference>
<dbReference type="AlphaFoldDB" id="A0A1F6MFB8"/>
<sequence>MNREFPVVATIMVEAENFLPGEGTGDEYIQIVYGVDQHFTVRIRNPPGIWQPLEDGERLTPLLTRAVRETLDRMGELLVARSARPPGIRDLAIAKGFKTQKALIEASGLSHATIGKTWRWGCGGLHQQTLNRLAKTLGVEPSYLLQPR</sequence>
<dbReference type="GO" id="GO:0003677">
    <property type="term" value="F:DNA binding"/>
    <property type="evidence" value="ECO:0007669"/>
    <property type="project" value="InterPro"/>
</dbReference>
<name>A0A1F6MFB8_9BACT</name>
<dbReference type="Proteomes" id="UP000177457">
    <property type="component" value="Unassembled WGS sequence"/>
</dbReference>
<organism evidence="1 2">
    <name type="scientific">Candidatus Magasanikbacteria bacterium RIFCSPHIGHO2_02_FULL_51_14</name>
    <dbReference type="NCBI Taxonomy" id="1798683"/>
    <lineage>
        <taxon>Bacteria</taxon>
        <taxon>Candidatus Magasanikiibacteriota</taxon>
    </lineage>
</organism>
<accession>A0A1F6MFB8</accession>
<dbReference type="InterPro" id="IPR010982">
    <property type="entry name" value="Lambda_DNA-bd_dom_sf"/>
</dbReference>